<feature type="compositionally biased region" description="Basic residues" evidence="1">
    <location>
        <begin position="19"/>
        <end position="29"/>
    </location>
</feature>
<keyword evidence="3" id="KW-1185">Reference proteome</keyword>
<dbReference type="EMBL" id="CP073721">
    <property type="protein sequence ID" value="UWZ37920.1"/>
    <property type="molecule type" value="Genomic_DNA"/>
</dbReference>
<dbReference type="Proteomes" id="UP001058271">
    <property type="component" value="Chromosome"/>
</dbReference>
<evidence type="ECO:0000313" key="2">
    <source>
        <dbReference type="EMBL" id="UWZ37920.1"/>
    </source>
</evidence>
<dbReference type="RefSeq" id="WP_260727282.1">
    <property type="nucleotide sequence ID" value="NZ_BAAABS010000033.1"/>
</dbReference>
<sequence length="188" mass="20560">MAATQQTLLGLLPDNPAKPTRKPAKRRSPRVTGAAVTTRAEHTAGVDRFNRRVWTLHIPAPADWLSSNGRTHARNLGVVVKAWRDAARVYALQAKLPKGLTRVHVLARCHFTMTRVRDAGNRYPTAKACIDGLIDYGLTADDNDDFLVGPDMRPGPNVDRKAYPGGGLLVLTITELRDGDDDTEVFAA</sequence>
<protein>
    <recommendedName>
        <fullName evidence="4">RusA-like resolvase</fullName>
    </recommendedName>
</protein>
<evidence type="ECO:0000313" key="3">
    <source>
        <dbReference type="Proteomes" id="UP001058271"/>
    </source>
</evidence>
<evidence type="ECO:0000256" key="1">
    <source>
        <dbReference type="SAM" id="MobiDB-lite"/>
    </source>
</evidence>
<feature type="region of interest" description="Disordered" evidence="1">
    <location>
        <begin position="1"/>
        <end position="34"/>
    </location>
</feature>
<gene>
    <name evidence="2" type="ORF">Drose_06485</name>
</gene>
<proteinExistence type="predicted"/>
<organism evidence="2 3">
    <name type="scientific">Dactylosporangium roseum</name>
    <dbReference type="NCBI Taxonomy" id="47989"/>
    <lineage>
        <taxon>Bacteria</taxon>
        <taxon>Bacillati</taxon>
        <taxon>Actinomycetota</taxon>
        <taxon>Actinomycetes</taxon>
        <taxon>Micromonosporales</taxon>
        <taxon>Micromonosporaceae</taxon>
        <taxon>Dactylosporangium</taxon>
    </lineage>
</organism>
<dbReference type="InterPro" id="IPR036614">
    <property type="entry name" value="RusA-like_sf"/>
</dbReference>
<accession>A0ABY5ZAA0</accession>
<reference evidence="2" key="1">
    <citation type="submission" date="2021-04" db="EMBL/GenBank/DDBJ databases">
        <title>Biosynthetic gene clusters of Dactylosporangioum roseum.</title>
        <authorList>
            <person name="Hartkoorn R.C."/>
            <person name="Beaudoing E."/>
            <person name="Hot D."/>
            <person name="Moureu S."/>
        </authorList>
    </citation>
    <scope>NUCLEOTIDE SEQUENCE</scope>
    <source>
        <strain evidence="2">NRRL B-16295</strain>
    </source>
</reference>
<dbReference type="Gene3D" id="3.30.1330.70">
    <property type="entry name" value="Holliday junction resolvase RusA"/>
    <property type="match status" value="1"/>
</dbReference>
<name>A0ABY5ZAA0_9ACTN</name>
<evidence type="ECO:0008006" key="4">
    <source>
        <dbReference type="Google" id="ProtNLM"/>
    </source>
</evidence>
<dbReference type="SUPFAM" id="SSF103084">
    <property type="entry name" value="Holliday junction resolvase RusA"/>
    <property type="match status" value="1"/>
</dbReference>